<dbReference type="Proteomes" id="UP000193986">
    <property type="component" value="Unassembled WGS sequence"/>
</dbReference>
<name>A0A1Y2BAK3_9TREE</name>
<dbReference type="InParanoid" id="A0A1Y2BAK3"/>
<proteinExistence type="predicted"/>
<keyword evidence="1" id="KW-0812">Transmembrane</keyword>
<sequence length="80" mass="9956">MDKRCWCWWWWWWCYDLTSYLVTDIYVYDVYVYIHVAISIVLYSKVKSIRYSVYSSNKMLNTIDKYKYTCTYLHTVSRCA</sequence>
<accession>A0A1Y2BAK3</accession>
<keyword evidence="1" id="KW-1133">Transmembrane helix</keyword>
<comment type="caution">
    <text evidence="2">The sequence shown here is derived from an EMBL/GenBank/DDBJ whole genome shotgun (WGS) entry which is preliminary data.</text>
</comment>
<evidence type="ECO:0000313" key="3">
    <source>
        <dbReference type="Proteomes" id="UP000193986"/>
    </source>
</evidence>
<evidence type="ECO:0000313" key="2">
    <source>
        <dbReference type="EMBL" id="ORY31843.1"/>
    </source>
</evidence>
<dbReference type="EMBL" id="MCFC01000013">
    <property type="protein sequence ID" value="ORY31843.1"/>
    <property type="molecule type" value="Genomic_DNA"/>
</dbReference>
<dbReference type="AlphaFoldDB" id="A0A1Y2BAK3"/>
<evidence type="ECO:0000256" key="1">
    <source>
        <dbReference type="SAM" id="Phobius"/>
    </source>
</evidence>
<reference evidence="2 3" key="1">
    <citation type="submission" date="2016-07" db="EMBL/GenBank/DDBJ databases">
        <title>Pervasive Adenine N6-methylation of Active Genes in Fungi.</title>
        <authorList>
            <consortium name="DOE Joint Genome Institute"/>
            <person name="Mondo S.J."/>
            <person name="Dannebaum R.O."/>
            <person name="Kuo R.C."/>
            <person name="Labutti K."/>
            <person name="Haridas S."/>
            <person name="Kuo A."/>
            <person name="Salamov A."/>
            <person name="Ahrendt S.R."/>
            <person name="Lipzen A."/>
            <person name="Sullivan W."/>
            <person name="Andreopoulos W.B."/>
            <person name="Clum A."/>
            <person name="Lindquist E."/>
            <person name="Daum C."/>
            <person name="Ramamoorthy G.K."/>
            <person name="Gryganskyi A."/>
            <person name="Culley D."/>
            <person name="Magnuson J.K."/>
            <person name="James T.Y."/>
            <person name="O'Malley M.A."/>
            <person name="Stajich J.E."/>
            <person name="Spatafora J.W."/>
            <person name="Visel A."/>
            <person name="Grigoriev I.V."/>
        </authorList>
    </citation>
    <scope>NUCLEOTIDE SEQUENCE [LARGE SCALE GENOMIC DNA]</scope>
    <source>
        <strain evidence="2 3">68-887.2</strain>
    </source>
</reference>
<protein>
    <submittedName>
        <fullName evidence="2">Uncharacterized protein</fullName>
    </submittedName>
</protein>
<feature type="transmembrane region" description="Helical" evidence="1">
    <location>
        <begin position="25"/>
        <end position="43"/>
    </location>
</feature>
<keyword evidence="3" id="KW-1185">Reference proteome</keyword>
<keyword evidence="1" id="KW-0472">Membrane</keyword>
<gene>
    <name evidence="2" type="ORF">BCR39DRAFT_525667</name>
</gene>
<organism evidence="2 3">
    <name type="scientific">Naematelia encephala</name>
    <dbReference type="NCBI Taxonomy" id="71784"/>
    <lineage>
        <taxon>Eukaryota</taxon>
        <taxon>Fungi</taxon>
        <taxon>Dikarya</taxon>
        <taxon>Basidiomycota</taxon>
        <taxon>Agaricomycotina</taxon>
        <taxon>Tremellomycetes</taxon>
        <taxon>Tremellales</taxon>
        <taxon>Naemateliaceae</taxon>
        <taxon>Naematelia</taxon>
    </lineage>
</organism>